<name>A0A9N9PBZ7_9GLOM</name>
<proteinExistence type="predicted"/>
<dbReference type="EMBL" id="CAJVPZ010080600">
    <property type="protein sequence ID" value="CAG8807844.1"/>
    <property type="molecule type" value="Genomic_DNA"/>
</dbReference>
<evidence type="ECO:0000313" key="2">
    <source>
        <dbReference type="Proteomes" id="UP000789396"/>
    </source>
</evidence>
<dbReference type="Proteomes" id="UP000789396">
    <property type="component" value="Unassembled WGS sequence"/>
</dbReference>
<accession>A0A9N9PBZ7</accession>
<sequence length="46" mass="5275">LKMWTGNVKPKSKSFYNAIEHALQDTSLDGQKQEKLKNLKETPIDT</sequence>
<feature type="non-terminal residue" evidence="1">
    <location>
        <position position="1"/>
    </location>
</feature>
<comment type="caution">
    <text evidence="1">The sequence shown here is derived from an EMBL/GenBank/DDBJ whole genome shotgun (WGS) entry which is preliminary data.</text>
</comment>
<keyword evidence="2" id="KW-1185">Reference proteome</keyword>
<reference evidence="1" key="1">
    <citation type="submission" date="2021-06" db="EMBL/GenBank/DDBJ databases">
        <authorList>
            <person name="Kallberg Y."/>
            <person name="Tangrot J."/>
            <person name="Rosling A."/>
        </authorList>
    </citation>
    <scope>NUCLEOTIDE SEQUENCE</scope>
    <source>
        <strain evidence="1">IN212</strain>
    </source>
</reference>
<evidence type="ECO:0000313" key="1">
    <source>
        <dbReference type="EMBL" id="CAG8807844.1"/>
    </source>
</evidence>
<dbReference type="AlphaFoldDB" id="A0A9N9PBZ7"/>
<organism evidence="1 2">
    <name type="scientific">Racocetra fulgida</name>
    <dbReference type="NCBI Taxonomy" id="60492"/>
    <lineage>
        <taxon>Eukaryota</taxon>
        <taxon>Fungi</taxon>
        <taxon>Fungi incertae sedis</taxon>
        <taxon>Mucoromycota</taxon>
        <taxon>Glomeromycotina</taxon>
        <taxon>Glomeromycetes</taxon>
        <taxon>Diversisporales</taxon>
        <taxon>Gigasporaceae</taxon>
        <taxon>Racocetra</taxon>
    </lineage>
</organism>
<gene>
    <name evidence="1" type="ORF">RFULGI_LOCUS18423</name>
</gene>
<protein>
    <submittedName>
        <fullName evidence="1">6932_t:CDS:1</fullName>
    </submittedName>
</protein>
<feature type="non-terminal residue" evidence="1">
    <location>
        <position position="46"/>
    </location>
</feature>